<organism evidence="1 2">
    <name type="scientific">Limosilactobacillus fermentum</name>
    <name type="common">Lactobacillus fermentum</name>
    <dbReference type="NCBI Taxonomy" id="1613"/>
    <lineage>
        <taxon>Bacteria</taxon>
        <taxon>Bacillati</taxon>
        <taxon>Bacillota</taxon>
        <taxon>Bacilli</taxon>
        <taxon>Lactobacillales</taxon>
        <taxon>Lactobacillaceae</taxon>
        <taxon>Limosilactobacillus</taxon>
    </lineage>
</organism>
<evidence type="ECO:0008006" key="3">
    <source>
        <dbReference type="Google" id="ProtNLM"/>
    </source>
</evidence>
<proteinExistence type="predicted"/>
<sequence length="131" mass="14805">MTPALIVTNLLIDNLDKLPGLTEGNICTYSIDNDNVDDTNLIIVVGENPAGDSDYGNNDVISTHRRIQIQFYYPKDYQEDMALIEKKVKSFLRAHGYRCYADAGHIITPDTMNILNTLKFNYQESEDTQNG</sequence>
<dbReference type="AlphaFoldDB" id="A0AAJ4GFP1"/>
<accession>A0AAJ4GFP1</accession>
<dbReference type="InterPro" id="IPR008524">
    <property type="entry name" value="DUF806"/>
</dbReference>
<reference evidence="1 2" key="1">
    <citation type="submission" date="2020-04" db="EMBL/GenBank/DDBJ databases">
        <title>Novel strain L. Fermentum HFD1 producer antibacterial peptides.</title>
        <authorList>
            <person name="Ozhegov G.D."/>
            <person name="Pavlova A.S."/>
            <person name="Zhuravleva D.E."/>
            <person name="Gogoleva N.V."/>
            <person name="Shagimardanova E.I."/>
            <person name="Markelova M.I."/>
            <person name="Yarullina D.R."/>
            <person name="Kayumov A.R."/>
        </authorList>
    </citation>
    <scope>NUCLEOTIDE SEQUENCE [LARGE SCALE GENOMIC DNA]</scope>
    <source>
        <strain evidence="1 2">HFD1</strain>
    </source>
</reference>
<name>A0AAJ4GFP1_LIMFE</name>
<evidence type="ECO:0000313" key="2">
    <source>
        <dbReference type="Proteomes" id="UP000503169"/>
    </source>
</evidence>
<dbReference type="EMBL" id="CP050919">
    <property type="protein sequence ID" value="QIX58956.1"/>
    <property type="molecule type" value="Genomic_DNA"/>
</dbReference>
<gene>
    <name evidence="1" type="ORF">HCY95_01395</name>
</gene>
<dbReference type="Proteomes" id="UP000503169">
    <property type="component" value="Chromosome"/>
</dbReference>
<protein>
    <recommendedName>
        <fullName evidence="3">DUF806 family protein</fullName>
    </recommendedName>
</protein>
<dbReference type="RefSeq" id="WP_168183537.1">
    <property type="nucleotide sequence ID" value="NZ_CP050919.1"/>
</dbReference>
<evidence type="ECO:0000313" key="1">
    <source>
        <dbReference type="EMBL" id="QIX58956.1"/>
    </source>
</evidence>
<dbReference type="Pfam" id="PF05657">
    <property type="entry name" value="DUF806"/>
    <property type="match status" value="1"/>
</dbReference>